<feature type="region of interest" description="Disordered" evidence="1">
    <location>
        <begin position="288"/>
        <end position="309"/>
    </location>
</feature>
<protein>
    <submittedName>
        <fullName evidence="4">Mab-21 domain-containing protein</fullName>
    </submittedName>
</protein>
<keyword evidence="3" id="KW-1185">Reference proteome</keyword>
<name>A0A183KDK5_9TREM</name>
<dbReference type="EMBL" id="UZAK01035607">
    <property type="protein sequence ID" value="VDP51292.1"/>
    <property type="molecule type" value="Genomic_DNA"/>
</dbReference>
<sequence>MIAAKQWIAGKEICLCPMELVDIHLQNCDQPDDNWSVLKCKVIHEFSAFKRIEGFSYDSVDIDVAEMRAGNSHIQLDTSPCTLESKYVGSAFAAELHTMLQNTSSAIIDLSANVKLLLSKPGDCENSHRFDCGLSLQQFFLSSEEEMQMLDACLQQKETRDRFMTMLTRLVDNNPETSMRYVLSYLMTPEVASNFTLLALRQNEHFRNAGFKAAYEVTYIYYLNFRCINQSIFVIMCQRKRPCETVRYRHTRLFSRRERQSAKAYLKKTRTQNDSLVESVYLVSEQAVSDESPSYTEVSESDKSENSLSTSTFDFVKLDCDQNHA</sequence>
<dbReference type="Proteomes" id="UP000279833">
    <property type="component" value="Unassembled WGS sequence"/>
</dbReference>
<accession>A0A183KDK5</accession>
<feature type="compositionally biased region" description="Polar residues" evidence="1">
    <location>
        <begin position="288"/>
        <end position="298"/>
    </location>
</feature>
<evidence type="ECO:0000313" key="3">
    <source>
        <dbReference type="Proteomes" id="UP000279833"/>
    </source>
</evidence>
<dbReference type="STRING" id="6186.A0A183KDK5"/>
<dbReference type="AlphaFoldDB" id="A0A183KDK5"/>
<reference evidence="2 3" key="2">
    <citation type="submission" date="2018-11" db="EMBL/GenBank/DDBJ databases">
        <authorList>
            <consortium name="Pathogen Informatics"/>
        </authorList>
    </citation>
    <scope>NUCLEOTIDE SEQUENCE [LARGE SCALE GENOMIC DNA]</scope>
    <source>
        <strain evidence="2">Dakar</strain>
        <strain evidence="3">Dakar, Senegal</strain>
    </source>
</reference>
<gene>
    <name evidence="2" type="ORF">SCUD_LOCUS13097</name>
</gene>
<evidence type="ECO:0000313" key="2">
    <source>
        <dbReference type="EMBL" id="VDP51292.1"/>
    </source>
</evidence>
<reference evidence="4" key="1">
    <citation type="submission" date="2016-06" db="UniProtKB">
        <authorList>
            <consortium name="WormBaseParasite"/>
        </authorList>
    </citation>
    <scope>IDENTIFICATION</scope>
</reference>
<dbReference type="WBParaSite" id="SCUD_0001310001-mRNA-1">
    <property type="protein sequence ID" value="SCUD_0001310001-mRNA-1"/>
    <property type="gene ID" value="SCUD_0001310001"/>
</dbReference>
<evidence type="ECO:0000256" key="1">
    <source>
        <dbReference type="SAM" id="MobiDB-lite"/>
    </source>
</evidence>
<evidence type="ECO:0000313" key="4">
    <source>
        <dbReference type="WBParaSite" id="SCUD_0001310001-mRNA-1"/>
    </source>
</evidence>
<organism evidence="4">
    <name type="scientific">Schistosoma curassoni</name>
    <dbReference type="NCBI Taxonomy" id="6186"/>
    <lineage>
        <taxon>Eukaryota</taxon>
        <taxon>Metazoa</taxon>
        <taxon>Spiralia</taxon>
        <taxon>Lophotrochozoa</taxon>
        <taxon>Platyhelminthes</taxon>
        <taxon>Trematoda</taxon>
        <taxon>Digenea</taxon>
        <taxon>Strigeidida</taxon>
        <taxon>Schistosomatoidea</taxon>
        <taxon>Schistosomatidae</taxon>
        <taxon>Schistosoma</taxon>
    </lineage>
</organism>
<proteinExistence type="predicted"/>